<dbReference type="Proteomes" id="UP000076449">
    <property type="component" value="Chromosome II"/>
</dbReference>
<evidence type="ECO:0000313" key="1">
    <source>
        <dbReference type="EMBL" id="KZN86630.1"/>
    </source>
</evidence>
<proteinExistence type="predicted"/>
<dbReference type="EMBL" id="CM002799">
    <property type="protein sequence ID" value="KZN86630.1"/>
    <property type="molecule type" value="Genomic_DNA"/>
</dbReference>
<accession>A0A167S001</accession>
<reference evidence="1" key="1">
    <citation type="journal article" date="2014" name="Genome Announc.">
        <title>Complete sequencing and chromosome-scale genome assembly of the industrial progenitor strain P2niaD18 from the penicillin producer Penicillium chrysogenum.</title>
        <authorList>
            <person name="Specht T."/>
            <person name="Dahlmann T.A."/>
            <person name="Zadra I."/>
            <person name="Kurnsteiner H."/>
            <person name="Kuck U."/>
        </authorList>
    </citation>
    <scope>NUCLEOTIDE SEQUENCE [LARGE SCALE GENOMIC DNA]</scope>
    <source>
        <strain evidence="1">P2niaD18</strain>
    </source>
</reference>
<dbReference type="AlphaFoldDB" id="A0A167S001"/>
<gene>
    <name evidence="1" type="ORF">EN45_051640</name>
</gene>
<sequence>MITRLLSRLRDRRSTSNHFPDTSFAFLNPPRNFSHLTSSVSRHNNSPICIGNNNIAPFDTYLTNTNRPVDAYHLNPILTGSHPTPSRKERVVIVDRTAHIATDTIDN</sequence>
<organism evidence="1">
    <name type="scientific">Penicillium chrysogenum</name>
    <name type="common">Penicillium notatum</name>
    <dbReference type="NCBI Taxonomy" id="5076"/>
    <lineage>
        <taxon>Eukaryota</taxon>
        <taxon>Fungi</taxon>
        <taxon>Dikarya</taxon>
        <taxon>Ascomycota</taxon>
        <taxon>Pezizomycotina</taxon>
        <taxon>Eurotiomycetes</taxon>
        <taxon>Eurotiomycetidae</taxon>
        <taxon>Eurotiales</taxon>
        <taxon>Aspergillaceae</taxon>
        <taxon>Penicillium</taxon>
        <taxon>Penicillium chrysogenum species complex</taxon>
    </lineage>
</organism>
<name>A0A167S001_PENCH</name>
<protein>
    <submittedName>
        <fullName evidence="1">Uncharacterized protein</fullName>
    </submittedName>
</protein>